<evidence type="ECO:0000259" key="2">
    <source>
        <dbReference type="Pfam" id="PF12695"/>
    </source>
</evidence>
<dbReference type="InterPro" id="IPR029059">
    <property type="entry name" value="AB_hydrolase_5"/>
</dbReference>
<keyword evidence="1" id="KW-0812">Transmembrane</keyword>
<evidence type="ECO:0000313" key="4">
    <source>
        <dbReference type="Proteomes" id="UP000297472"/>
    </source>
</evidence>
<dbReference type="Pfam" id="PF12695">
    <property type="entry name" value="Abhydrolase_5"/>
    <property type="match status" value="1"/>
</dbReference>
<accession>A0A4Y8JTI6</accession>
<feature type="domain" description="Alpha/beta hydrolase fold-5" evidence="2">
    <location>
        <begin position="87"/>
        <end position="243"/>
    </location>
</feature>
<keyword evidence="4" id="KW-1185">Reference proteome</keyword>
<dbReference type="GO" id="GO:0016787">
    <property type="term" value="F:hydrolase activity"/>
    <property type="evidence" value="ECO:0007669"/>
    <property type="project" value="UniProtKB-KW"/>
</dbReference>
<gene>
    <name evidence="3" type="ORF">E3T49_10945</name>
</gene>
<keyword evidence="1" id="KW-1133">Transmembrane helix</keyword>
<keyword evidence="3" id="KW-0378">Hydrolase</keyword>
<dbReference type="OrthoDB" id="9780932at2"/>
<sequence>MNRPATLPPARRPGRLQRGIRAGGWWSLTAFALVVIVFLAWANTVRVADRAAADQVFANPNVSVTDTPTAVILAPVDDTVGAEDTGLVFIPGARVDPYAYLYKLAGTVERTGVTVAIAKPVLNLAILDQRPLSTFTGAVPDVSTWFVGGHSIGGVRACMLADDPAVAGLVLFGSYCAAPPQRSDLRVLSISGSADGLSTPEDIADSADLLPSDTRFVEIEGANHARFGDYGVENGDGVATASTDVVAAEISRELAEFLTERTP</sequence>
<reference evidence="3 4" key="1">
    <citation type="submission" date="2019-03" db="EMBL/GenBank/DDBJ databases">
        <title>Genomics of glacier-inhabiting Cryobacterium strains.</title>
        <authorList>
            <person name="Liu Q."/>
            <person name="Xin Y.-H."/>
        </authorList>
    </citation>
    <scope>NUCLEOTIDE SEQUENCE [LARGE SCALE GENOMIC DNA]</scope>
    <source>
        <strain evidence="3 4">TMT1-51</strain>
    </source>
</reference>
<feature type="transmembrane region" description="Helical" evidence="1">
    <location>
        <begin position="20"/>
        <end position="42"/>
    </location>
</feature>
<dbReference type="Gene3D" id="3.40.50.1820">
    <property type="entry name" value="alpha/beta hydrolase"/>
    <property type="match status" value="1"/>
</dbReference>
<comment type="caution">
    <text evidence="3">The sequence shown here is derived from an EMBL/GenBank/DDBJ whole genome shotgun (WGS) entry which is preliminary data.</text>
</comment>
<evidence type="ECO:0000256" key="1">
    <source>
        <dbReference type="SAM" id="Phobius"/>
    </source>
</evidence>
<dbReference type="AlphaFoldDB" id="A0A4Y8JTI6"/>
<organism evidence="3 4">
    <name type="scientific">Cryobacterium cryoconiti</name>
    <dbReference type="NCBI Taxonomy" id="1259239"/>
    <lineage>
        <taxon>Bacteria</taxon>
        <taxon>Bacillati</taxon>
        <taxon>Actinomycetota</taxon>
        <taxon>Actinomycetes</taxon>
        <taxon>Micrococcales</taxon>
        <taxon>Microbacteriaceae</taxon>
        <taxon>Cryobacterium</taxon>
    </lineage>
</organism>
<dbReference type="EMBL" id="SOHA01000034">
    <property type="protein sequence ID" value="TFD29085.1"/>
    <property type="molecule type" value="Genomic_DNA"/>
</dbReference>
<name>A0A4Y8JTI6_9MICO</name>
<keyword evidence="1" id="KW-0472">Membrane</keyword>
<proteinExistence type="predicted"/>
<dbReference type="SUPFAM" id="SSF53474">
    <property type="entry name" value="alpha/beta-Hydrolases"/>
    <property type="match status" value="1"/>
</dbReference>
<dbReference type="InterPro" id="IPR029058">
    <property type="entry name" value="AB_hydrolase_fold"/>
</dbReference>
<protein>
    <submittedName>
        <fullName evidence="3">Alpha/beta hydrolase</fullName>
    </submittedName>
</protein>
<dbReference type="Proteomes" id="UP000297472">
    <property type="component" value="Unassembled WGS sequence"/>
</dbReference>
<evidence type="ECO:0000313" key="3">
    <source>
        <dbReference type="EMBL" id="TFD29085.1"/>
    </source>
</evidence>